<dbReference type="Pfam" id="PF13571">
    <property type="entry name" value="DUF4133"/>
    <property type="match status" value="1"/>
</dbReference>
<reference evidence="2 3" key="1">
    <citation type="submission" date="2016-10" db="EMBL/GenBank/DDBJ databases">
        <authorList>
            <person name="de Groot N.N."/>
        </authorList>
    </citation>
    <scope>NUCLEOTIDE SEQUENCE [LARGE SCALE GENOMIC DNA]</scope>
    <source>
        <strain evidence="2 3">47C3B</strain>
    </source>
</reference>
<dbReference type="InterPro" id="IPR025407">
    <property type="entry name" value="DUF4133"/>
</dbReference>
<gene>
    <name evidence="2" type="ORF">SAMN05216464_108121</name>
</gene>
<dbReference type="OrthoDB" id="1273979at2"/>
<dbReference type="AlphaFoldDB" id="A0A1G7EQD5"/>
<dbReference type="Proteomes" id="UP000199072">
    <property type="component" value="Unassembled WGS sequence"/>
</dbReference>
<dbReference type="EMBL" id="FNAI01000008">
    <property type="protein sequence ID" value="SDE65898.1"/>
    <property type="molecule type" value="Genomic_DNA"/>
</dbReference>
<accession>A0A1G7EQD5</accession>
<proteinExistence type="predicted"/>
<keyword evidence="1" id="KW-0812">Transmembrane</keyword>
<dbReference type="STRING" id="1391627.SAMN05216464_108121"/>
<feature type="transmembrane region" description="Helical" evidence="1">
    <location>
        <begin position="24"/>
        <end position="44"/>
    </location>
</feature>
<name>A0A1G7EQD5_9SPHI</name>
<evidence type="ECO:0000313" key="3">
    <source>
        <dbReference type="Proteomes" id="UP000199072"/>
    </source>
</evidence>
<evidence type="ECO:0000256" key="1">
    <source>
        <dbReference type="SAM" id="Phobius"/>
    </source>
</evidence>
<sequence length="107" mass="12041">MSSVYQINKGVGRSLEFKGLRAQYIGYLAAGLVLLFLLFAVLYLCGVNTWACLVIIGASGGGLYIGVVRMSHRYGQYGLMKKMAKQRMPGYLYFRSRKLFTKLKEDL</sequence>
<evidence type="ECO:0008006" key="4">
    <source>
        <dbReference type="Google" id="ProtNLM"/>
    </source>
</evidence>
<keyword evidence="3" id="KW-1185">Reference proteome</keyword>
<dbReference type="RefSeq" id="WP_091150981.1">
    <property type="nucleotide sequence ID" value="NZ_FNAI01000008.1"/>
</dbReference>
<evidence type="ECO:0000313" key="2">
    <source>
        <dbReference type="EMBL" id="SDE65898.1"/>
    </source>
</evidence>
<feature type="transmembrane region" description="Helical" evidence="1">
    <location>
        <begin position="50"/>
        <end position="71"/>
    </location>
</feature>
<keyword evidence="1" id="KW-0472">Membrane</keyword>
<keyword evidence="1" id="KW-1133">Transmembrane helix</keyword>
<protein>
    <recommendedName>
        <fullName evidence="4">DUF4133 domain-containing protein</fullName>
    </recommendedName>
</protein>
<organism evidence="2 3">
    <name type="scientific">Mucilaginibacter pineti</name>
    <dbReference type="NCBI Taxonomy" id="1391627"/>
    <lineage>
        <taxon>Bacteria</taxon>
        <taxon>Pseudomonadati</taxon>
        <taxon>Bacteroidota</taxon>
        <taxon>Sphingobacteriia</taxon>
        <taxon>Sphingobacteriales</taxon>
        <taxon>Sphingobacteriaceae</taxon>
        <taxon>Mucilaginibacter</taxon>
    </lineage>
</organism>